<evidence type="ECO:0000259" key="1">
    <source>
        <dbReference type="SMART" id="SM00487"/>
    </source>
</evidence>
<gene>
    <name evidence="2" type="ORF">D6C00_08415</name>
</gene>
<dbReference type="Gene3D" id="3.90.1570.50">
    <property type="match status" value="1"/>
</dbReference>
<sequence length="1059" mass="121371">MDKAKEHVFQQAIVDDLTADGWLEGSPEDYDRELAIYPEDLLAWLHDTQPEAVAKLTKFYHDKTDQMLLKRAAEQMDKHGSLHVLRHGFKDRGAKIRLCQFRPDHGLNPETLTRYGANLLRVVQEVSYSPHAREGYNPRLDLVLFVNGIPAATLELKSEFKQSVENAKRQYRRDRPSRAPKSNKVEPLLAFKRRALVHFAVGLEEVWMTTKLEGQDTFFLPFNRGYEGGAGNPPNPDGYATDYLWKQVFQRDAWLDILGRFVHLQREEKEDWQGKRYTKETLIFPRFHQWDAVNKLVATARQEGPGHKYLIQHSAGSGKSNSIAWTTHRLASLHDDQDQRVFDSVIVITDRTVLDDQLQETIYQFEHAEGVVRRISREEGEGSKSAQLAEALAEQSRIIIVTIQTFPFVLEAIQQQTALKERRFAVIADEAHSSQTGATARKVREVLMAEQLEEDAEITGEDVLDATLAARSQVTNISYLAFTATPKAKTLELFGRSPDPTRPVGDDNLPEAFHVYTMQQAIEEGFILDVLRCYTTYQMAFKLEQAQGSPDEEVDKGKAANRIYRWVKLHPWNIEQKVAVIVEHFRKHVGHLLNGQAKAMVVTDSRKAAVRYKLALDKYVTEQGYTDVHALVAFSGDVDDPDSGPEPFNERNMNPSAKGQDLRDAFDTDAYQVMIVANKFQTGFDQPKLCAMYVDKKLSGVDCVQTLSRLNRTYPGKEEPFVLDFVNKPDDILEAFRPYYRTAELGSASDPNLVYDLQHKLDEEHIYQWQEVRAFADAFFDPKQTQDKLSYHTRPAVDRFKDRYKTAIQAIKTAQKAERDAEKSGDAVQWTNARKDLKAAGEEKDALDLFKKNLGTFVRFYEFMSQIVDYEDRELEQLSVYARHLRPLLREERLDEDIDISSLQLSHYRLKKIAEQELKIQEHEEGDYKLKGADGLGSGAAHDPEKERLSRIIERLNELFAGENLSDTDRIHYMNTIKNRVMENTSVVQQLENNTADQVMLGDYPNAVQDAVMESLQTHSDMASQILQDNDISTKFARLLLELILSKHTERHDINKFRL</sequence>
<dbReference type="InterPro" id="IPR040980">
    <property type="entry name" value="SWI2_SNF2"/>
</dbReference>
<dbReference type="InterPro" id="IPR027417">
    <property type="entry name" value="P-loop_NTPase"/>
</dbReference>
<organism evidence="2 3">
    <name type="scientific">Thiohalobacter thiocyanaticus</name>
    <dbReference type="NCBI Taxonomy" id="585455"/>
    <lineage>
        <taxon>Bacteria</taxon>
        <taxon>Pseudomonadati</taxon>
        <taxon>Pseudomonadota</taxon>
        <taxon>Gammaproteobacteria</taxon>
        <taxon>Thiohalobacterales</taxon>
        <taxon>Thiohalobacteraceae</taxon>
        <taxon>Thiohalobacter</taxon>
    </lineage>
</organism>
<dbReference type="Gene3D" id="3.40.50.300">
    <property type="entry name" value="P-loop containing nucleotide triphosphate hydrolases"/>
    <property type="match status" value="2"/>
</dbReference>
<dbReference type="AlphaFoldDB" id="A0A426QJP2"/>
<keyword evidence="2" id="KW-0540">Nuclease</keyword>
<dbReference type="Proteomes" id="UP000287798">
    <property type="component" value="Unassembled WGS sequence"/>
</dbReference>
<evidence type="ECO:0000313" key="2">
    <source>
        <dbReference type="EMBL" id="RRQ21968.1"/>
    </source>
</evidence>
<dbReference type="GO" id="GO:0009035">
    <property type="term" value="F:type I site-specific deoxyribonuclease activity"/>
    <property type="evidence" value="ECO:0007669"/>
    <property type="project" value="UniProtKB-EC"/>
</dbReference>
<dbReference type="InterPro" id="IPR014001">
    <property type="entry name" value="Helicase_ATP-bd"/>
</dbReference>
<comment type="caution">
    <text evidence="2">The sequence shown here is derived from an EMBL/GenBank/DDBJ whole genome shotgun (WGS) entry which is preliminary data.</text>
</comment>
<keyword evidence="2" id="KW-0255">Endonuclease</keyword>
<dbReference type="InterPro" id="IPR007409">
    <property type="entry name" value="Restrct_endonuc_type1_HsdR_N"/>
</dbReference>
<dbReference type="Pfam" id="PF04313">
    <property type="entry name" value="HSDR_N"/>
    <property type="match status" value="1"/>
</dbReference>
<keyword evidence="2" id="KW-0378">Hydrolase</keyword>
<name>A0A426QJP2_9GAMM</name>
<dbReference type="GO" id="GO:0005524">
    <property type="term" value="F:ATP binding"/>
    <property type="evidence" value="ECO:0007669"/>
    <property type="project" value="UniProtKB-KW"/>
</dbReference>
<evidence type="ECO:0000313" key="3">
    <source>
        <dbReference type="Proteomes" id="UP000287798"/>
    </source>
</evidence>
<dbReference type="Pfam" id="PF18766">
    <property type="entry name" value="SWI2_SNF2"/>
    <property type="match status" value="1"/>
</dbReference>
<dbReference type="InterPro" id="IPR055180">
    <property type="entry name" value="HsdR_RecA-like_helicase_dom_2"/>
</dbReference>
<dbReference type="PANTHER" id="PTHR42927">
    <property type="entry name" value="HELICASE SUPERFAMILY 1 AND 2 DOMAIN-CONTAINING PROTEIN"/>
    <property type="match status" value="1"/>
</dbReference>
<accession>A0A426QJP2</accession>
<protein>
    <submittedName>
        <fullName evidence="2">Type I restriction endonuclease subunit R</fullName>
    </submittedName>
</protein>
<dbReference type="SMART" id="SM00487">
    <property type="entry name" value="DEXDc"/>
    <property type="match status" value="1"/>
</dbReference>
<dbReference type="SUPFAM" id="SSF52540">
    <property type="entry name" value="P-loop containing nucleoside triphosphate hydrolases"/>
    <property type="match status" value="1"/>
</dbReference>
<feature type="domain" description="Helicase ATP-binding" evidence="1">
    <location>
        <begin position="281"/>
        <end position="516"/>
    </location>
</feature>
<proteinExistence type="predicted"/>
<dbReference type="OrthoDB" id="9758243at2"/>
<dbReference type="Pfam" id="PF22679">
    <property type="entry name" value="T1R_D3-like"/>
    <property type="match status" value="1"/>
</dbReference>
<keyword evidence="3" id="KW-1185">Reference proteome</keyword>
<dbReference type="PANTHER" id="PTHR42927:SF1">
    <property type="entry name" value="HELICASE SUPERFAMILY 1 AND 2 DOMAIN-CONTAINING PROTEIN"/>
    <property type="match status" value="1"/>
</dbReference>
<reference evidence="2 3" key="1">
    <citation type="journal article" date="2010" name="Int. J. Syst. Evol. Microbiol.">
        <title>Thiohalobacter thiocyanaticus gen. nov., sp. nov., a moderately halophilic, sulfur-oxidizing gammaproteobacterium from hypersaline lakes, that utilizes thiocyanate.</title>
        <authorList>
            <person name="Sorokin D.Y."/>
            <person name="Kovaleva O.L."/>
            <person name="Tourova T.P."/>
            <person name="Muyzer G."/>
        </authorList>
    </citation>
    <scope>NUCLEOTIDE SEQUENCE [LARGE SCALE GENOMIC DNA]</scope>
    <source>
        <strain evidence="2 3">Hrh1</strain>
    </source>
</reference>
<dbReference type="EMBL" id="QZMU01000001">
    <property type="protein sequence ID" value="RRQ21968.1"/>
    <property type="molecule type" value="Genomic_DNA"/>
</dbReference>
<dbReference type="GO" id="GO:0009307">
    <property type="term" value="P:DNA restriction-modification system"/>
    <property type="evidence" value="ECO:0007669"/>
    <property type="project" value="UniProtKB-KW"/>
</dbReference>
<dbReference type="GO" id="GO:0003677">
    <property type="term" value="F:DNA binding"/>
    <property type="evidence" value="ECO:0007669"/>
    <property type="project" value="UniProtKB-KW"/>
</dbReference>
<dbReference type="RefSeq" id="WP_125181308.1">
    <property type="nucleotide sequence ID" value="NZ_QZMU01000001.1"/>
</dbReference>